<sequence>MKKNITLILSLLVFLGLTTSVYADEDSNWKDETVYYILVDRFVNGDSENDYNIDINDASSFHGGDIQGIINRLDYIKELGFTTINLSPIMSNDPKGYHGFLIDDFQKINEQFGTMEDVRELVRQARDRDLKVILDFVVTHVSEEHSWLTSNPTWIEDNKDLIWGDALPTPALDKPVVSDYFMESASYWINQTDVDGYRLYIDSSTPNQFISDFATYIKSQDSNLIVFTDTSDQMVIDHAVASNEMVINHEVSQVMSTVFSKSGNSLEPLVEFWDGQNNQRGLYMDSLVTPRFTREAVKQGENPLTRWKLALTYLYTIPGTPIIYQGSETTMDNGMDAPDHRMAQLNSGDEELKNYMEQLAAIRKQFPAITKGDIELVENNDGMTMFKRTFEGETIYVAINNDTETKTITLSDVPEGMQLTGLLQDNIVRKQQDGVFKIALERETADIFMIEEDTGINWLFVSFVVLVLGGFVTSVVILSRKSKKQEK</sequence>
<keyword evidence="8" id="KW-1185">Reference proteome</keyword>
<dbReference type="Pfam" id="PF22026">
    <property type="entry name" value="Alpha-amylase_C_2"/>
    <property type="match status" value="1"/>
</dbReference>
<gene>
    <name evidence="7" type="ORF">QQS35_20790</name>
</gene>
<feature type="transmembrane region" description="Helical" evidence="4">
    <location>
        <begin position="458"/>
        <end position="478"/>
    </location>
</feature>
<dbReference type="InterPro" id="IPR054174">
    <property type="entry name" value="Alpha-amylase-like_C"/>
</dbReference>
<evidence type="ECO:0000259" key="6">
    <source>
        <dbReference type="SMART" id="SM00642"/>
    </source>
</evidence>
<dbReference type="Gene3D" id="2.60.40.1180">
    <property type="entry name" value="Golgi alpha-mannosidase II"/>
    <property type="match status" value="1"/>
</dbReference>
<protein>
    <submittedName>
        <fullName evidence="7">Alpha-amylase family glycosyl hydrolase</fullName>
    </submittedName>
</protein>
<dbReference type="Gene3D" id="3.20.20.80">
    <property type="entry name" value="Glycosidases"/>
    <property type="match status" value="1"/>
</dbReference>
<name>A0ABT7LAI7_9BACI</name>
<feature type="chain" id="PRO_5047177691" evidence="5">
    <location>
        <begin position="24"/>
        <end position="487"/>
    </location>
</feature>
<evidence type="ECO:0000313" key="7">
    <source>
        <dbReference type="EMBL" id="MDL4842877.1"/>
    </source>
</evidence>
<evidence type="ECO:0000256" key="5">
    <source>
        <dbReference type="SAM" id="SignalP"/>
    </source>
</evidence>
<keyword evidence="7" id="KW-0378">Hydrolase</keyword>
<feature type="signal peptide" evidence="5">
    <location>
        <begin position="1"/>
        <end position="23"/>
    </location>
</feature>
<dbReference type="PANTHER" id="PTHR10357:SF215">
    <property type="entry name" value="ALPHA-AMYLASE 1"/>
    <property type="match status" value="1"/>
</dbReference>
<proteinExistence type="predicted"/>
<keyword evidence="4" id="KW-0812">Transmembrane</keyword>
<dbReference type="SUPFAM" id="SSF51011">
    <property type="entry name" value="Glycosyl hydrolase domain"/>
    <property type="match status" value="1"/>
</dbReference>
<evidence type="ECO:0000256" key="1">
    <source>
        <dbReference type="ARBA" id="ARBA00001913"/>
    </source>
</evidence>
<reference evidence="7 8" key="1">
    <citation type="submission" date="2023-06" db="EMBL/GenBank/DDBJ databases">
        <title>Aquibacillus rhizosphaerae LR5S19.</title>
        <authorList>
            <person name="Sun J.-Q."/>
        </authorList>
    </citation>
    <scope>NUCLEOTIDE SEQUENCE [LARGE SCALE GENOMIC DNA]</scope>
    <source>
        <strain evidence="7 8">LR5S19</strain>
    </source>
</reference>
<dbReference type="InterPro" id="IPR013780">
    <property type="entry name" value="Glyco_hydro_b"/>
</dbReference>
<dbReference type="InterPro" id="IPR017853">
    <property type="entry name" value="GH"/>
</dbReference>
<keyword evidence="2" id="KW-0479">Metal-binding</keyword>
<dbReference type="SUPFAM" id="SSF51445">
    <property type="entry name" value="(Trans)glycosidases"/>
    <property type="match status" value="1"/>
</dbReference>
<dbReference type="PANTHER" id="PTHR10357">
    <property type="entry name" value="ALPHA-AMYLASE FAMILY MEMBER"/>
    <property type="match status" value="1"/>
</dbReference>
<evidence type="ECO:0000256" key="2">
    <source>
        <dbReference type="ARBA" id="ARBA00022723"/>
    </source>
</evidence>
<dbReference type="EMBL" id="JASTZU010000063">
    <property type="protein sequence ID" value="MDL4842877.1"/>
    <property type="molecule type" value="Genomic_DNA"/>
</dbReference>
<accession>A0ABT7LAI7</accession>
<dbReference type="Pfam" id="PF00128">
    <property type="entry name" value="Alpha-amylase"/>
    <property type="match status" value="2"/>
</dbReference>
<dbReference type="GO" id="GO:0016787">
    <property type="term" value="F:hydrolase activity"/>
    <property type="evidence" value="ECO:0007669"/>
    <property type="project" value="UniProtKB-KW"/>
</dbReference>
<keyword evidence="3 5" id="KW-0732">Signal</keyword>
<organism evidence="7 8">
    <name type="scientific">Aquibacillus rhizosphaerae</name>
    <dbReference type="NCBI Taxonomy" id="3051431"/>
    <lineage>
        <taxon>Bacteria</taxon>
        <taxon>Bacillati</taxon>
        <taxon>Bacillota</taxon>
        <taxon>Bacilli</taxon>
        <taxon>Bacillales</taxon>
        <taxon>Bacillaceae</taxon>
        <taxon>Aquibacillus</taxon>
    </lineage>
</organism>
<comment type="caution">
    <text evidence="7">The sequence shown here is derived from an EMBL/GenBank/DDBJ whole genome shotgun (WGS) entry which is preliminary data.</text>
</comment>
<evidence type="ECO:0000256" key="3">
    <source>
        <dbReference type="ARBA" id="ARBA00022729"/>
    </source>
</evidence>
<dbReference type="RefSeq" id="WP_285934172.1">
    <property type="nucleotide sequence ID" value="NZ_JASTZU010000063.1"/>
</dbReference>
<evidence type="ECO:0000256" key="4">
    <source>
        <dbReference type="SAM" id="Phobius"/>
    </source>
</evidence>
<dbReference type="SMART" id="SM00642">
    <property type="entry name" value="Aamy"/>
    <property type="match status" value="1"/>
</dbReference>
<comment type="cofactor">
    <cofactor evidence="1">
        <name>Ca(2+)</name>
        <dbReference type="ChEBI" id="CHEBI:29108"/>
    </cofactor>
</comment>
<dbReference type="Proteomes" id="UP001235343">
    <property type="component" value="Unassembled WGS sequence"/>
</dbReference>
<evidence type="ECO:0000313" key="8">
    <source>
        <dbReference type="Proteomes" id="UP001235343"/>
    </source>
</evidence>
<keyword evidence="4" id="KW-1133">Transmembrane helix</keyword>
<keyword evidence="4" id="KW-0472">Membrane</keyword>
<dbReference type="InterPro" id="IPR006047">
    <property type="entry name" value="GH13_cat_dom"/>
</dbReference>
<feature type="domain" description="Glycosyl hydrolase family 13 catalytic" evidence="6">
    <location>
        <begin position="36"/>
        <end position="363"/>
    </location>
</feature>